<dbReference type="PANTHER" id="PTHR11264:SF0">
    <property type="entry name" value="URACIL-DNA GLYCOSYLASE"/>
    <property type="match status" value="1"/>
</dbReference>
<feature type="active site" description="Proton acceptor" evidence="9 10">
    <location>
        <position position="65"/>
    </location>
</feature>
<dbReference type="SUPFAM" id="SSF52141">
    <property type="entry name" value="Uracil-DNA glycosylase-like"/>
    <property type="match status" value="1"/>
</dbReference>
<gene>
    <name evidence="9" type="primary">ung</name>
    <name evidence="13" type="ORF">SacsacDRAFT_0175</name>
</gene>
<dbReference type="Pfam" id="PF03167">
    <property type="entry name" value="UDG"/>
    <property type="match status" value="1"/>
</dbReference>
<dbReference type="PANTHER" id="PTHR11264">
    <property type="entry name" value="URACIL-DNA GLYCOSYLASE"/>
    <property type="match status" value="1"/>
</dbReference>
<keyword evidence="6 9" id="KW-0227">DNA damage</keyword>
<evidence type="ECO:0000256" key="4">
    <source>
        <dbReference type="ARBA" id="ARBA00012030"/>
    </source>
</evidence>
<keyword evidence="14" id="KW-1185">Reference proteome</keyword>
<accession>A0A010YSR3</accession>
<dbReference type="OrthoDB" id="9804372at2"/>
<evidence type="ECO:0000256" key="10">
    <source>
        <dbReference type="PROSITE-ProRule" id="PRU10072"/>
    </source>
</evidence>
<evidence type="ECO:0000256" key="2">
    <source>
        <dbReference type="ARBA" id="ARBA00002631"/>
    </source>
</evidence>
<dbReference type="GO" id="GO:0005737">
    <property type="term" value="C:cytoplasm"/>
    <property type="evidence" value="ECO:0007669"/>
    <property type="project" value="UniProtKB-SubCell"/>
</dbReference>
<dbReference type="NCBIfam" id="NF003591">
    <property type="entry name" value="PRK05254.1-4"/>
    <property type="match status" value="1"/>
</dbReference>
<evidence type="ECO:0000313" key="13">
    <source>
        <dbReference type="EMBL" id="EXG83210.1"/>
    </source>
</evidence>
<dbReference type="EMBL" id="JFBU01000001">
    <property type="protein sequence ID" value="EXG83210.1"/>
    <property type="molecule type" value="Genomic_DNA"/>
</dbReference>
<protein>
    <recommendedName>
        <fullName evidence="5 9">Uracil-DNA glycosylase</fullName>
        <shortName evidence="9">UDG</shortName>
        <ecNumber evidence="4 9">3.2.2.27</ecNumber>
    </recommendedName>
</protein>
<dbReference type="AlphaFoldDB" id="A0A010YSR3"/>
<dbReference type="RefSeq" id="WP_037282518.1">
    <property type="nucleotide sequence ID" value="NZ_KK073875.1"/>
</dbReference>
<evidence type="ECO:0000256" key="5">
    <source>
        <dbReference type="ARBA" id="ARBA00018429"/>
    </source>
</evidence>
<comment type="function">
    <text evidence="2 9 11">Excises uracil residues from the DNA which can arise as a result of misincorporation of dUMP residues by DNA polymerase or due to deamination of cytosine.</text>
</comment>
<dbReference type="GO" id="GO:0004844">
    <property type="term" value="F:uracil DNA N-glycosylase activity"/>
    <property type="evidence" value="ECO:0007669"/>
    <property type="project" value="UniProtKB-UniRule"/>
</dbReference>
<dbReference type="GO" id="GO:0097510">
    <property type="term" value="P:base-excision repair, AP site formation via deaminated base removal"/>
    <property type="evidence" value="ECO:0007669"/>
    <property type="project" value="TreeGrafter"/>
</dbReference>
<dbReference type="SMART" id="SM00986">
    <property type="entry name" value="UDG"/>
    <property type="match status" value="1"/>
</dbReference>
<dbReference type="Gene3D" id="3.40.470.10">
    <property type="entry name" value="Uracil-DNA glycosylase-like domain"/>
    <property type="match status" value="1"/>
</dbReference>
<name>A0A010YSR3_9BACL</name>
<reference evidence="13 14" key="1">
    <citation type="submission" date="2013-07" db="EMBL/GenBank/DDBJ databases">
        <authorList>
            <consortium name="DOE Joint Genome Institute"/>
            <person name="Anderson I."/>
            <person name="Huntemann M."/>
            <person name="Han J."/>
            <person name="Chen A."/>
            <person name="Kyrpides N."/>
            <person name="Mavromatis K."/>
            <person name="Markowitz V."/>
            <person name="Palaniappan K."/>
            <person name="Ivanova N."/>
            <person name="Schaumberg A."/>
            <person name="Pati A."/>
            <person name="Liolios K."/>
            <person name="Nordberg H.P."/>
            <person name="Cantor M.N."/>
            <person name="Hua S.X."/>
            <person name="Woyke T."/>
        </authorList>
    </citation>
    <scope>NUCLEOTIDE SEQUENCE [LARGE SCALE GENOMIC DNA]</scope>
    <source>
        <strain evidence="13 14">DSM 19268</strain>
    </source>
</reference>
<sequence length="237" mass="26827">MKPIFENDWADILHPEMQKPYYLELRRKLADEYRSRTVYPDMYRIFSAFHLTSFADTRVVILGQDPYHGPNQAHGLSFSVQPGIQVPPSLDNIYRELQDDLGCQPVRHGFLEHWAKQGVLLLNNVLTVRRGAAASHQGMGWEAFTDAAIAAINECETPVVFILWGRSAQEKGSFIDGTRHLILKSAHPSPRSADRGFFGSRPFSRTNAFLREKGLSEINWCLPESPEGLKEEGETTT</sequence>
<keyword evidence="7 9" id="KW-0378">Hydrolase</keyword>
<dbReference type="InterPro" id="IPR036895">
    <property type="entry name" value="Uracil-DNA_glycosylase-like_sf"/>
</dbReference>
<comment type="catalytic activity">
    <reaction evidence="1 9 11">
        <text>Hydrolyzes single-stranded DNA or mismatched double-stranded DNA and polynucleotides, releasing free uracil.</text>
        <dbReference type="EC" id="3.2.2.27"/>
    </reaction>
</comment>
<keyword evidence="8 9" id="KW-0234">DNA repair</keyword>
<dbReference type="NCBIfam" id="NF003592">
    <property type="entry name" value="PRK05254.1-5"/>
    <property type="match status" value="1"/>
</dbReference>
<feature type="domain" description="Uracil-DNA glycosylase-like" evidence="12">
    <location>
        <begin position="50"/>
        <end position="210"/>
    </location>
</feature>
<dbReference type="PATRIC" id="fig|915437.3.peg.177"/>
<evidence type="ECO:0000313" key="14">
    <source>
        <dbReference type="Proteomes" id="UP000053380"/>
    </source>
</evidence>
<proteinExistence type="inferred from homology"/>
<dbReference type="NCBIfam" id="TIGR00628">
    <property type="entry name" value="ung"/>
    <property type="match status" value="1"/>
</dbReference>
<dbReference type="InterPro" id="IPR005122">
    <property type="entry name" value="Uracil-DNA_glycosylase-like"/>
</dbReference>
<dbReference type="NCBIfam" id="NF003588">
    <property type="entry name" value="PRK05254.1-1"/>
    <property type="match status" value="1"/>
</dbReference>
<evidence type="ECO:0000256" key="7">
    <source>
        <dbReference type="ARBA" id="ARBA00022801"/>
    </source>
</evidence>
<keyword evidence="9" id="KW-0963">Cytoplasm</keyword>
<evidence type="ECO:0000256" key="6">
    <source>
        <dbReference type="ARBA" id="ARBA00022763"/>
    </source>
</evidence>
<dbReference type="Proteomes" id="UP000053380">
    <property type="component" value="Unassembled WGS sequence"/>
</dbReference>
<evidence type="ECO:0000256" key="9">
    <source>
        <dbReference type="HAMAP-Rule" id="MF_00148"/>
    </source>
</evidence>
<dbReference type="CDD" id="cd10027">
    <property type="entry name" value="UDG-F1-like"/>
    <property type="match status" value="1"/>
</dbReference>
<organism evidence="13 14">
    <name type="scientific">Saccharibacillus sacchari DSM 19268</name>
    <dbReference type="NCBI Taxonomy" id="915437"/>
    <lineage>
        <taxon>Bacteria</taxon>
        <taxon>Bacillati</taxon>
        <taxon>Bacillota</taxon>
        <taxon>Bacilli</taxon>
        <taxon>Bacillales</taxon>
        <taxon>Paenibacillaceae</taxon>
        <taxon>Saccharibacillus</taxon>
    </lineage>
</organism>
<keyword evidence="13" id="KW-0326">Glycosidase</keyword>
<dbReference type="FunFam" id="3.40.470.10:FF:000001">
    <property type="entry name" value="Uracil-DNA glycosylase"/>
    <property type="match status" value="1"/>
</dbReference>
<dbReference type="HOGENOM" id="CLU_032162_3_1_9"/>
<dbReference type="EC" id="3.2.2.27" evidence="4 9"/>
<dbReference type="InterPro" id="IPR002043">
    <property type="entry name" value="UDG_fam1"/>
</dbReference>
<dbReference type="PROSITE" id="PS00130">
    <property type="entry name" value="U_DNA_GLYCOSYLASE"/>
    <property type="match status" value="1"/>
</dbReference>
<evidence type="ECO:0000256" key="1">
    <source>
        <dbReference type="ARBA" id="ARBA00001400"/>
    </source>
</evidence>
<dbReference type="NCBIfam" id="NF003589">
    <property type="entry name" value="PRK05254.1-2"/>
    <property type="match status" value="1"/>
</dbReference>
<evidence type="ECO:0000256" key="3">
    <source>
        <dbReference type="ARBA" id="ARBA00008184"/>
    </source>
</evidence>
<evidence type="ECO:0000259" key="12">
    <source>
        <dbReference type="SMART" id="SM00986"/>
    </source>
</evidence>
<comment type="caution">
    <text evidence="13">The sequence shown here is derived from an EMBL/GenBank/DDBJ whole genome shotgun (WGS) entry which is preliminary data.</text>
</comment>
<dbReference type="HAMAP" id="MF_00148">
    <property type="entry name" value="UDG"/>
    <property type="match status" value="1"/>
</dbReference>
<comment type="similarity">
    <text evidence="3 9 11">Belongs to the uracil-DNA glycosylase (UDG) superfamily. UNG family.</text>
</comment>
<dbReference type="InterPro" id="IPR018085">
    <property type="entry name" value="Ura-DNA_Glyclase_AS"/>
</dbReference>
<comment type="subcellular location">
    <subcellularLocation>
        <location evidence="9">Cytoplasm</location>
    </subcellularLocation>
</comment>
<evidence type="ECO:0000256" key="11">
    <source>
        <dbReference type="RuleBase" id="RU003780"/>
    </source>
</evidence>
<dbReference type="SMART" id="SM00987">
    <property type="entry name" value="UreE_C"/>
    <property type="match status" value="1"/>
</dbReference>
<evidence type="ECO:0000256" key="8">
    <source>
        <dbReference type="ARBA" id="ARBA00023204"/>
    </source>
</evidence>